<comment type="similarity">
    <text evidence="5">Belongs to the YciB family.</text>
</comment>
<comment type="function">
    <text evidence="5">Plays a role in cell envelope biogenesis, maintenance of cell envelope integrity and membrane homeostasis.</text>
</comment>
<dbReference type="PANTHER" id="PTHR36917:SF1">
    <property type="entry name" value="INNER MEMBRANE-SPANNING PROTEIN YCIB"/>
    <property type="match status" value="1"/>
</dbReference>
<dbReference type="NCBIfam" id="NF001325">
    <property type="entry name" value="PRK00259.1-3"/>
    <property type="match status" value="1"/>
</dbReference>
<evidence type="ECO:0000256" key="4">
    <source>
        <dbReference type="ARBA" id="ARBA00023136"/>
    </source>
</evidence>
<evidence type="ECO:0000313" key="6">
    <source>
        <dbReference type="EMBL" id="KAF7600331.1"/>
    </source>
</evidence>
<reference evidence="6 9" key="1">
    <citation type="submission" date="2016-08" db="EMBL/GenBank/DDBJ databases">
        <title>Candidatus Dactylopiibacterium carminicum genome sequence.</title>
        <authorList>
            <person name="Ramirez-Puebla S.T."/>
            <person name="Ormeno-Orrillo E."/>
            <person name="Vera-Ponce De Leon A."/>
            <person name="Luis L."/>
            <person name="Sanchez-Flores A."/>
            <person name="Monica R."/>
            <person name="Martinez-Romero E."/>
        </authorList>
    </citation>
    <scope>NUCLEOTIDE SEQUENCE [LARGE SCALE GENOMIC DNA]</scope>
    <source>
        <strain evidence="6">END1</strain>
    </source>
</reference>
<keyword evidence="3 5" id="KW-1133">Transmembrane helix</keyword>
<dbReference type="EMBL" id="NMRN01000012">
    <property type="protein sequence ID" value="PAS93841.1"/>
    <property type="molecule type" value="Genomic_DNA"/>
</dbReference>
<keyword evidence="2 5" id="KW-0812">Transmembrane</keyword>
<evidence type="ECO:0000256" key="1">
    <source>
        <dbReference type="ARBA" id="ARBA00022475"/>
    </source>
</evidence>
<comment type="caution">
    <text evidence="7">The sequence shown here is derived from an EMBL/GenBank/DDBJ whole genome shotgun (WGS) entry which is preliminary data.</text>
</comment>
<dbReference type="GO" id="GO:0005886">
    <property type="term" value="C:plasma membrane"/>
    <property type="evidence" value="ECO:0007669"/>
    <property type="project" value="UniProtKB-SubCell"/>
</dbReference>
<evidence type="ECO:0000256" key="2">
    <source>
        <dbReference type="ARBA" id="ARBA00022692"/>
    </source>
</evidence>
<feature type="transmembrane region" description="Helical" evidence="5">
    <location>
        <begin position="109"/>
        <end position="126"/>
    </location>
</feature>
<protein>
    <recommendedName>
        <fullName evidence="5">Inner membrane-spanning protein YciB</fullName>
    </recommendedName>
</protein>
<dbReference type="Proteomes" id="UP000216107">
    <property type="component" value="Unassembled WGS sequence"/>
</dbReference>
<dbReference type="Pfam" id="PF04279">
    <property type="entry name" value="IspA"/>
    <property type="match status" value="1"/>
</dbReference>
<comment type="subcellular location">
    <subcellularLocation>
        <location evidence="5">Cell inner membrane</location>
        <topology evidence="5">Multi-pass membrane protein</topology>
    </subcellularLocation>
</comment>
<dbReference type="AlphaFoldDB" id="A0A272EUQ8"/>
<sequence length="213" mass="23709">MKLFFDLFPVALFYATFQYARANAELAAAKATAWFGFIVSGGVVGPKEAPTILATVVVVLAIAAQIAWLLARRKPVSAILWVSLAAAAVFGEATVWFHDPAFIKWKFSLVYWLMGISFWVSAQFFGKNLIKALMAESLALPDTGWRSLNLAWIAFFLFMGALNLLVAYNFSENVWFNFKMFGSMGLMLLFVLGQGLYLSRYLKQEATDNQGQA</sequence>
<keyword evidence="1 5" id="KW-1003">Cell membrane</keyword>
<evidence type="ECO:0000313" key="9">
    <source>
        <dbReference type="Proteomes" id="UP000623509"/>
    </source>
</evidence>
<dbReference type="HAMAP" id="MF_00189">
    <property type="entry name" value="YciB"/>
    <property type="match status" value="1"/>
</dbReference>
<accession>A0A272EUQ8</accession>
<reference evidence="7 8" key="2">
    <citation type="submission" date="2017-07" db="EMBL/GenBank/DDBJ databases">
        <title>Candidatus Dactylopiibacterium carminicum, a nitrogen-fixing symbiont of the cochineal insect Dactylopius coccus and Dactylopius opuntiae (Hemiptera: Coccoidea: Dactylopiidae).</title>
        <authorList>
            <person name="Vera A."/>
        </authorList>
    </citation>
    <scope>NUCLEOTIDE SEQUENCE [LARGE SCALE GENOMIC DNA]</scope>
    <source>
        <strain evidence="7 8">NFDCM</strain>
    </source>
</reference>
<organism evidence="7 8">
    <name type="scientific">Candidatus Dactylopiibacterium carminicum</name>
    <dbReference type="NCBI Taxonomy" id="857335"/>
    <lineage>
        <taxon>Bacteria</taxon>
        <taxon>Pseudomonadati</taxon>
        <taxon>Pseudomonadota</taxon>
        <taxon>Betaproteobacteria</taxon>
        <taxon>Rhodocyclales</taxon>
        <taxon>Rhodocyclaceae</taxon>
        <taxon>Candidatus Dactylopiibacterium</taxon>
    </lineage>
</organism>
<feature type="transmembrane region" description="Helical" evidence="5">
    <location>
        <begin position="53"/>
        <end position="71"/>
    </location>
</feature>
<dbReference type="Proteomes" id="UP000623509">
    <property type="component" value="Unassembled WGS sequence"/>
</dbReference>
<keyword evidence="9" id="KW-1185">Reference proteome</keyword>
<evidence type="ECO:0000256" key="5">
    <source>
        <dbReference type="HAMAP-Rule" id="MF_00189"/>
    </source>
</evidence>
<name>A0A272EUQ8_9RHOO</name>
<keyword evidence="4 5" id="KW-0472">Membrane</keyword>
<evidence type="ECO:0000313" key="7">
    <source>
        <dbReference type="EMBL" id="PAS93841.1"/>
    </source>
</evidence>
<feature type="transmembrane region" description="Helical" evidence="5">
    <location>
        <begin position="78"/>
        <end position="97"/>
    </location>
</feature>
<evidence type="ECO:0000313" key="8">
    <source>
        <dbReference type="Proteomes" id="UP000216107"/>
    </source>
</evidence>
<dbReference type="RefSeq" id="WP_095523409.1">
    <property type="nucleotide sequence ID" value="NZ_MDUX01000006.1"/>
</dbReference>
<gene>
    <name evidence="5" type="primary">yciB</name>
    <name evidence="6" type="ORF">BGI27_02840</name>
    <name evidence="7" type="ORF">CGU29_06285</name>
</gene>
<dbReference type="PANTHER" id="PTHR36917">
    <property type="entry name" value="INTRACELLULAR SEPTATION PROTEIN A-RELATED"/>
    <property type="match status" value="1"/>
</dbReference>
<feature type="transmembrane region" description="Helical" evidence="5">
    <location>
        <begin position="180"/>
        <end position="198"/>
    </location>
</feature>
<keyword evidence="5" id="KW-0997">Cell inner membrane</keyword>
<proteinExistence type="inferred from homology"/>
<feature type="transmembrane region" description="Helical" evidence="5">
    <location>
        <begin position="147"/>
        <end position="168"/>
    </location>
</feature>
<dbReference type="EMBL" id="MDUX01000006">
    <property type="protein sequence ID" value="KAF7600331.1"/>
    <property type="molecule type" value="Genomic_DNA"/>
</dbReference>
<dbReference type="InterPro" id="IPR006008">
    <property type="entry name" value="YciB"/>
</dbReference>
<evidence type="ECO:0000256" key="3">
    <source>
        <dbReference type="ARBA" id="ARBA00022989"/>
    </source>
</evidence>
<dbReference type="OrthoDB" id="9788219at2"/>